<evidence type="ECO:0000259" key="6">
    <source>
        <dbReference type="Pfam" id="PF24894"/>
    </source>
</evidence>
<evidence type="ECO:0000256" key="4">
    <source>
        <dbReference type="ARBA" id="ARBA00022741"/>
    </source>
</evidence>
<evidence type="ECO:0000256" key="2">
    <source>
        <dbReference type="ARBA" id="ARBA00022679"/>
    </source>
</evidence>
<keyword evidence="3" id="KW-0548">Nucleotidyltransferase</keyword>
<evidence type="ECO:0000259" key="5">
    <source>
        <dbReference type="Pfam" id="PF00483"/>
    </source>
</evidence>
<organism evidence="7 8">
    <name type="scientific">Rubellimicrobium aerolatum</name>
    <dbReference type="NCBI Taxonomy" id="490979"/>
    <lineage>
        <taxon>Bacteria</taxon>
        <taxon>Pseudomonadati</taxon>
        <taxon>Pseudomonadota</taxon>
        <taxon>Alphaproteobacteria</taxon>
        <taxon>Rhodobacterales</taxon>
        <taxon>Roseobacteraceae</taxon>
        <taxon>Rubellimicrobium</taxon>
    </lineage>
</organism>
<comment type="similarity">
    <text evidence="1">Belongs to the bacterial/plant glucose-1-phosphate adenylyltransferase family.</text>
</comment>
<keyword evidence="8" id="KW-1185">Reference proteome</keyword>
<sequence length="344" mass="35517">MPDLSRTLPILLAGGSSARLHELSDLGAKPALPLGDGRLADFAMAGVAAAGLPRLLALLGDRPAALARHLPARWGDRLDLALVEGPRHAGGPGTLGALAAACDAIEAAAPDVVLLLPSDQVQALDLRALLAAHREAGAAATVAARDALRGPVAIGWPALHAALDGGGDLWADLLPRLAARGDLATWTPPAGTYWRDVDTLDDLREVALDLQRGLAPPLPPDDAGPLAPDSRDLVFEVAGIALSVPRFGARSPGRWTMLEDSAVLPGARVAPGARLTRALVAPGAIVPAGLVVGEDPEEDARWFRVTPRGTTLLTPPMLAARAAARMRARLQDRTPGLAITSGPR</sequence>
<name>A0ABW0SFX5_9RHOB</name>
<dbReference type="PANTHER" id="PTHR43523:SF12">
    <property type="entry name" value="GLUCOSE-1-PHOSPHATE ADENYLYLTRANSFERASE LARGE SUBUNIT 1, CHLOROPLASTIC-RELATED"/>
    <property type="match status" value="1"/>
</dbReference>
<dbReference type="EMBL" id="JBHSNA010000020">
    <property type="protein sequence ID" value="MFC5567841.1"/>
    <property type="molecule type" value="Genomic_DNA"/>
</dbReference>
<dbReference type="InterPro" id="IPR029044">
    <property type="entry name" value="Nucleotide-diphossugar_trans"/>
</dbReference>
<evidence type="ECO:0000313" key="7">
    <source>
        <dbReference type="EMBL" id="MFC5567841.1"/>
    </source>
</evidence>
<dbReference type="SUPFAM" id="SSF53448">
    <property type="entry name" value="Nucleotide-diphospho-sugar transferases"/>
    <property type="match status" value="1"/>
</dbReference>
<dbReference type="InterPro" id="IPR056818">
    <property type="entry name" value="GlmU/GlgC-like_hexapep"/>
</dbReference>
<gene>
    <name evidence="7" type="ORF">ACFPOC_15615</name>
</gene>
<keyword evidence="4" id="KW-0547">Nucleotide-binding</keyword>
<reference evidence="8" key="1">
    <citation type="journal article" date="2019" name="Int. J. Syst. Evol. Microbiol.">
        <title>The Global Catalogue of Microorganisms (GCM) 10K type strain sequencing project: providing services to taxonomists for standard genome sequencing and annotation.</title>
        <authorList>
            <consortium name="The Broad Institute Genomics Platform"/>
            <consortium name="The Broad Institute Genome Sequencing Center for Infectious Disease"/>
            <person name="Wu L."/>
            <person name="Ma J."/>
        </authorList>
    </citation>
    <scope>NUCLEOTIDE SEQUENCE [LARGE SCALE GENOMIC DNA]</scope>
    <source>
        <strain evidence="8">KACC 11588</strain>
    </source>
</reference>
<dbReference type="RefSeq" id="WP_209840867.1">
    <property type="nucleotide sequence ID" value="NZ_JAGGJP010000009.1"/>
</dbReference>
<dbReference type="Gene3D" id="2.160.10.10">
    <property type="entry name" value="Hexapeptide repeat proteins"/>
    <property type="match status" value="1"/>
</dbReference>
<protein>
    <submittedName>
        <fullName evidence="7">Sugar phosphate nucleotidyltransferase</fullName>
    </submittedName>
</protein>
<evidence type="ECO:0000256" key="1">
    <source>
        <dbReference type="ARBA" id="ARBA00010443"/>
    </source>
</evidence>
<dbReference type="Pfam" id="PF24894">
    <property type="entry name" value="Hexapep_GlmU"/>
    <property type="match status" value="1"/>
</dbReference>
<dbReference type="InterPro" id="IPR005835">
    <property type="entry name" value="NTP_transferase_dom"/>
</dbReference>
<accession>A0ABW0SFX5</accession>
<feature type="domain" description="Glucose-1-phosphate adenylyltransferase/Bifunctional protein GlmU-like C-terminal hexapeptide" evidence="6">
    <location>
        <begin position="255"/>
        <end position="312"/>
    </location>
</feature>
<keyword evidence="2" id="KW-0808">Transferase</keyword>
<dbReference type="Proteomes" id="UP001596056">
    <property type="component" value="Unassembled WGS sequence"/>
</dbReference>
<evidence type="ECO:0000313" key="8">
    <source>
        <dbReference type="Proteomes" id="UP001596056"/>
    </source>
</evidence>
<comment type="caution">
    <text evidence="7">The sequence shown here is derived from an EMBL/GenBank/DDBJ whole genome shotgun (WGS) entry which is preliminary data.</text>
</comment>
<dbReference type="Pfam" id="PF00483">
    <property type="entry name" value="NTP_transferase"/>
    <property type="match status" value="1"/>
</dbReference>
<dbReference type="Gene3D" id="3.90.550.10">
    <property type="entry name" value="Spore Coat Polysaccharide Biosynthesis Protein SpsA, Chain A"/>
    <property type="match status" value="1"/>
</dbReference>
<dbReference type="PANTHER" id="PTHR43523">
    <property type="entry name" value="GLUCOSE-1-PHOSPHATE ADENYLYLTRANSFERASE-RELATED"/>
    <property type="match status" value="1"/>
</dbReference>
<proteinExistence type="inferred from homology"/>
<evidence type="ECO:0000256" key="3">
    <source>
        <dbReference type="ARBA" id="ARBA00022695"/>
    </source>
</evidence>
<feature type="domain" description="Nucleotidyl transferase" evidence="5">
    <location>
        <begin position="9"/>
        <end position="143"/>
    </location>
</feature>
<dbReference type="InterPro" id="IPR011831">
    <property type="entry name" value="ADP-Glc_PPase"/>
</dbReference>